<keyword evidence="7" id="KW-0315">Glutamine amidotransferase</keyword>
<evidence type="ECO:0000313" key="11">
    <source>
        <dbReference type="EMBL" id="ASR48649.1"/>
    </source>
</evidence>
<name>A0A222WQ49_9BACL</name>
<dbReference type="InterPro" id="IPR006426">
    <property type="entry name" value="Asn_synth_AEB"/>
</dbReference>
<feature type="binding site" evidence="9">
    <location>
        <position position="100"/>
    </location>
    <ligand>
        <name>L-glutamine</name>
        <dbReference type="ChEBI" id="CHEBI:58359"/>
    </ligand>
</feature>
<dbReference type="InterPro" id="IPR017932">
    <property type="entry name" value="GATase_2_dom"/>
</dbReference>
<comment type="catalytic activity">
    <reaction evidence="8">
        <text>L-aspartate + L-glutamine + ATP + H2O = L-asparagine + L-glutamate + AMP + diphosphate + H(+)</text>
        <dbReference type="Rhea" id="RHEA:12228"/>
        <dbReference type="ChEBI" id="CHEBI:15377"/>
        <dbReference type="ChEBI" id="CHEBI:15378"/>
        <dbReference type="ChEBI" id="CHEBI:29985"/>
        <dbReference type="ChEBI" id="CHEBI:29991"/>
        <dbReference type="ChEBI" id="CHEBI:30616"/>
        <dbReference type="ChEBI" id="CHEBI:33019"/>
        <dbReference type="ChEBI" id="CHEBI:58048"/>
        <dbReference type="ChEBI" id="CHEBI:58359"/>
        <dbReference type="ChEBI" id="CHEBI:456215"/>
        <dbReference type="EC" id="6.3.5.4"/>
    </reaction>
</comment>
<evidence type="ECO:0000256" key="7">
    <source>
        <dbReference type="ARBA" id="ARBA00022962"/>
    </source>
</evidence>
<dbReference type="EC" id="6.3.5.4" evidence="3"/>
<evidence type="ECO:0000256" key="6">
    <source>
        <dbReference type="ARBA" id="ARBA00022888"/>
    </source>
</evidence>
<dbReference type="InterPro" id="IPR001962">
    <property type="entry name" value="Asn_synthase"/>
</dbReference>
<evidence type="ECO:0000256" key="1">
    <source>
        <dbReference type="ARBA" id="ARBA00005187"/>
    </source>
</evidence>
<evidence type="ECO:0000256" key="4">
    <source>
        <dbReference type="ARBA" id="ARBA00022741"/>
    </source>
</evidence>
<dbReference type="Pfam" id="PF00733">
    <property type="entry name" value="Asn_synthase"/>
    <property type="match status" value="1"/>
</dbReference>
<dbReference type="InterPro" id="IPR029055">
    <property type="entry name" value="Ntn_hydrolases_N"/>
</dbReference>
<dbReference type="AlphaFoldDB" id="A0A222WQ49"/>
<dbReference type="CDD" id="cd00712">
    <property type="entry name" value="AsnB"/>
    <property type="match status" value="1"/>
</dbReference>
<organism evidence="11 12">
    <name type="scientific">Paenibacillus kribbensis</name>
    <dbReference type="NCBI Taxonomy" id="172713"/>
    <lineage>
        <taxon>Bacteria</taxon>
        <taxon>Bacillati</taxon>
        <taxon>Bacillota</taxon>
        <taxon>Bacilli</taxon>
        <taxon>Bacillales</taxon>
        <taxon>Paenibacillaceae</taxon>
        <taxon>Paenibacillus</taxon>
    </lineage>
</organism>
<keyword evidence="6" id="KW-0061">Asparagine biosynthesis</keyword>
<feature type="domain" description="Glutamine amidotransferase type-2" evidence="10">
    <location>
        <begin position="2"/>
        <end position="217"/>
    </location>
</feature>
<evidence type="ECO:0000256" key="9">
    <source>
        <dbReference type="PIRSR" id="PIRSR001589-2"/>
    </source>
</evidence>
<sequence length="644" mass="73681">MSAIAGIYSFGCESASAEEGGKMMQALRKYPADRVCAWCEGSVFMGCHAQHVTPESVHERLPFYDEQRNLAITADAILDNRSELCERLGVRQERRQEIADSELILLAYDKWGGEAAQYLIGDFAFVIWDAKRRRLYGARDMTGSRTLYTYQHDSGFAFSTVVAPLLTLSSLRKELHEPWLAEFLSIRSMQESVDIGTTAYKHINQLPPAHWFTMEEGKRILHQYACLNEVEPLRLKTRGEYIEAFREVFSQAVTARLRTHRAVGAALSGGLDSGAVASFAAPSLHLQQKPLYAYSYVPVQDFEDWTSPALLANEQSYIQSTARYVGNIHENYLDFEGKSPFSEIDIWLELMEAPYKYFENSFWIRGFYEKAQEHNVGVLLTGARGNFTVSWGPALDYYARQFRRLHWLQSFQGLWSYSRLTGSRMSRLLPVLLKKATSLDSRASLSRSQRSPVPSLIHPEFAKRMHVEDVPVLSGTGWMKNADQTRKEKFSNLAIANKNGVVATKLSLRYGLWERDPTGDSRVIRFCLSVPFEQYVQNGRDRALIRTAMKDHLPDDVRLNQRVRGVQPADWLHRMIPCWDTFMGELQMMCHDLRTAEYLNVEFIKTAMSKLRHPGPEQASDPNIRLLMHSLIVYRFLCGFNDSI</sequence>
<dbReference type="GO" id="GO:0006529">
    <property type="term" value="P:asparagine biosynthetic process"/>
    <property type="evidence" value="ECO:0007669"/>
    <property type="project" value="UniProtKB-KW"/>
</dbReference>
<reference evidence="11 12" key="1">
    <citation type="submission" date="2017-03" db="EMBL/GenBank/DDBJ databases">
        <title>Complete genome sequence of Paenibacillus Kribbensis producing bioflocculants.</title>
        <authorList>
            <person name="Lee H.-G."/>
            <person name="Oh H.-M."/>
        </authorList>
    </citation>
    <scope>NUCLEOTIDE SEQUENCE [LARGE SCALE GENOMIC DNA]</scope>
    <source>
        <strain evidence="11 12">AM49</strain>
    </source>
</reference>
<keyword evidence="5 9" id="KW-0067">ATP-binding</keyword>
<dbReference type="Gene3D" id="3.60.20.10">
    <property type="entry name" value="Glutamine Phosphoribosylpyrophosphate, subunit 1, domain 1"/>
    <property type="match status" value="1"/>
</dbReference>
<dbReference type="InterPro" id="IPR033738">
    <property type="entry name" value="AsnB_N"/>
</dbReference>
<evidence type="ECO:0000259" key="10">
    <source>
        <dbReference type="PROSITE" id="PS51278"/>
    </source>
</evidence>
<keyword evidence="12" id="KW-1185">Reference proteome</keyword>
<dbReference type="InterPro" id="IPR051786">
    <property type="entry name" value="ASN_synthetase/amidase"/>
</dbReference>
<dbReference type="PROSITE" id="PS51278">
    <property type="entry name" value="GATASE_TYPE_2"/>
    <property type="match status" value="1"/>
</dbReference>
<dbReference type="GO" id="GO:0005524">
    <property type="term" value="F:ATP binding"/>
    <property type="evidence" value="ECO:0007669"/>
    <property type="project" value="UniProtKB-KW"/>
</dbReference>
<keyword evidence="4 9" id="KW-0547">Nucleotide-binding</keyword>
<protein>
    <recommendedName>
        <fullName evidence="3">asparagine synthase (glutamine-hydrolyzing)</fullName>
        <ecNumber evidence="3">6.3.5.4</ecNumber>
    </recommendedName>
</protein>
<feature type="binding site" evidence="9">
    <location>
        <position position="297"/>
    </location>
    <ligand>
        <name>ATP</name>
        <dbReference type="ChEBI" id="CHEBI:30616"/>
    </ligand>
</feature>
<evidence type="ECO:0000256" key="8">
    <source>
        <dbReference type="ARBA" id="ARBA00048741"/>
    </source>
</evidence>
<dbReference type="OrthoDB" id="9763290at2"/>
<dbReference type="EMBL" id="CP020028">
    <property type="protein sequence ID" value="ASR48649.1"/>
    <property type="molecule type" value="Genomic_DNA"/>
</dbReference>
<accession>A0A222WQ49</accession>
<comment type="pathway">
    <text evidence="1">Amino-acid biosynthesis; L-asparagine biosynthesis; L-asparagine from L-aspartate (L-Gln route): step 1/1.</text>
</comment>
<evidence type="ECO:0000256" key="3">
    <source>
        <dbReference type="ARBA" id="ARBA00012737"/>
    </source>
</evidence>
<gene>
    <name evidence="11" type="ORF">B4V02_19115</name>
</gene>
<dbReference type="Pfam" id="PF13537">
    <property type="entry name" value="GATase_7"/>
    <property type="match status" value="1"/>
</dbReference>
<dbReference type="PANTHER" id="PTHR43284:SF1">
    <property type="entry name" value="ASPARAGINE SYNTHETASE"/>
    <property type="match status" value="1"/>
</dbReference>
<dbReference type="STRING" id="172713.GCA_001705305_03600"/>
<proteinExistence type="inferred from homology"/>
<dbReference type="GO" id="GO:0004066">
    <property type="term" value="F:asparagine synthase (glutamine-hydrolyzing) activity"/>
    <property type="evidence" value="ECO:0007669"/>
    <property type="project" value="UniProtKB-EC"/>
</dbReference>
<dbReference type="InterPro" id="IPR014729">
    <property type="entry name" value="Rossmann-like_a/b/a_fold"/>
</dbReference>
<dbReference type="PANTHER" id="PTHR43284">
    <property type="entry name" value="ASPARAGINE SYNTHETASE (GLUTAMINE-HYDROLYZING)"/>
    <property type="match status" value="1"/>
</dbReference>
<dbReference type="SUPFAM" id="SSF56235">
    <property type="entry name" value="N-terminal nucleophile aminohydrolases (Ntn hydrolases)"/>
    <property type="match status" value="1"/>
</dbReference>
<evidence type="ECO:0000256" key="2">
    <source>
        <dbReference type="ARBA" id="ARBA00005752"/>
    </source>
</evidence>
<keyword evidence="6" id="KW-0028">Amino-acid biosynthesis</keyword>
<comment type="similarity">
    <text evidence="2">Belongs to the asparagine synthetase family.</text>
</comment>
<dbReference type="KEGG" id="pkb:B4V02_19115"/>
<dbReference type="Gene3D" id="3.40.50.620">
    <property type="entry name" value="HUPs"/>
    <property type="match status" value="2"/>
</dbReference>
<dbReference type="RefSeq" id="WP_094155967.1">
    <property type="nucleotide sequence ID" value="NZ_CP020028.1"/>
</dbReference>
<evidence type="ECO:0000313" key="12">
    <source>
        <dbReference type="Proteomes" id="UP000214666"/>
    </source>
</evidence>
<dbReference type="PIRSF" id="PIRSF001589">
    <property type="entry name" value="Asn_synthetase_glu-h"/>
    <property type="match status" value="1"/>
</dbReference>
<evidence type="ECO:0000256" key="5">
    <source>
        <dbReference type="ARBA" id="ARBA00022840"/>
    </source>
</evidence>
<dbReference type="SUPFAM" id="SSF52402">
    <property type="entry name" value="Adenine nucleotide alpha hydrolases-like"/>
    <property type="match status" value="1"/>
</dbReference>
<dbReference type="Proteomes" id="UP000214666">
    <property type="component" value="Chromosome"/>
</dbReference>